<organism evidence="3 4">
    <name type="scientific">Solanum verrucosum</name>
    <dbReference type="NCBI Taxonomy" id="315347"/>
    <lineage>
        <taxon>Eukaryota</taxon>
        <taxon>Viridiplantae</taxon>
        <taxon>Streptophyta</taxon>
        <taxon>Embryophyta</taxon>
        <taxon>Tracheophyta</taxon>
        <taxon>Spermatophyta</taxon>
        <taxon>Magnoliopsida</taxon>
        <taxon>eudicotyledons</taxon>
        <taxon>Gunneridae</taxon>
        <taxon>Pentapetalae</taxon>
        <taxon>asterids</taxon>
        <taxon>lamiids</taxon>
        <taxon>Solanales</taxon>
        <taxon>Solanaceae</taxon>
        <taxon>Solanoideae</taxon>
        <taxon>Solaneae</taxon>
        <taxon>Solanum</taxon>
    </lineage>
</organism>
<keyword evidence="2" id="KW-0472">Membrane</keyword>
<keyword evidence="2" id="KW-0812">Transmembrane</keyword>
<dbReference type="AlphaFoldDB" id="A0AAF0UCZ8"/>
<evidence type="ECO:0000313" key="4">
    <source>
        <dbReference type="Proteomes" id="UP001234989"/>
    </source>
</evidence>
<protein>
    <submittedName>
        <fullName evidence="3">Uncharacterized protein</fullName>
    </submittedName>
</protein>
<gene>
    <name evidence="3" type="ORF">MTR67_037133</name>
</gene>
<feature type="transmembrane region" description="Helical" evidence="2">
    <location>
        <begin position="55"/>
        <end position="76"/>
    </location>
</feature>
<keyword evidence="4" id="KW-1185">Reference proteome</keyword>
<keyword evidence="2" id="KW-1133">Transmembrane helix</keyword>
<evidence type="ECO:0000256" key="2">
    <source>
        <dbReference type="SAM" id="Phobius"/>
    </source>
</evidence>
<name>A0AAF0UCZ8_SOLVR</name>
<feature type="region of interest" description="Disordered" evidence="1">
    <location>
        <begin position="1"/>
        <end position="20"/>
    </location>
</feature>
<dbReference type="EMBL" id="CP133619">
    <property type="protein sequence ID" value="WMV43748.1"/>
    <property type="molecule type" value="Genomic_DNA"/>
</dbReference>
<reference evidence="3" key="1">
    <citation type="submission" date="2023-08" db="EMBL/GenBank/DDBJ databases">
        <title>A de novo genome assembly of Solanum verrucosum Schlechtendal, a Mexican diploid species geographically isolated from the other diploid A-genome species in potato relatives.</title>
        <authorList>
            <person name="Hosaka K."/>
        </authorList>
    </citation>
    <scope>NUCLEOTIDE SEQUENCE</scope>
    <source>
        <tissue evidence="3">Young leaves</tissue>
    </source>
</reference>
<accession>A0AAF0UCZ8</accession>
<evidence type="ECO:0000256" key="1">
    <source>
        <dbReference type="SAM" id="MobiDB-lite"/>
    </source>
</evidence>
<evidence type="ECO:0000313" key="3">
    <source>
        <dbReference type="EMBL" id="WMV43748.1"/>
    </source>
</evidence>
<dbReference type="Proteomes" id="UP001234989">
    <property type="component" value="Chromosome 8"/>
</dbReference>
<proteinExistence type="predicted"/>
<sequence length="102" mass="11040">MCLSLPYGSGENALGQEKGASVEKNSQDLLLVIQAKIQHPTPRGEFSLTSAASKIGLWIAINLYGVISFGLVAASFEIYHLFMKTWVCVEMVSTQTSSDSVQ</sequence>